<evidence type="ECO:0000256" key="11">
    <source>
        <dbReference type="ARBA" id="ARBA00023002"/>
    </source>
</evidence>
<keyword evidence="8 15" id="KW-0378">Hydrolase</keyword>
<dbReference type="Gene3D" id="3.40.430.10">
    <property type="entry name" value="Dihydrofolate Reductase, subunit A"/>
    <property type="match status" value="1"/>
</dbReference>
<feature type="domain" description="CMP/dCMP-type deaminase" evidence="19">
    <location>
        <begin position="3"/>
        <end position="125"/>
    </location>
</feature>
<dbReference type="OrthoDB" id="9800865at2"/>
<evidence type="ECO:0000256" key="1">
    <source>
        <dbReference type="ARBA" id="ARBA00002151"/>
    </source>
</evidence>
<comment type="caution">
    <text evidence="20">The sequence shown here is derived from an EMBL/GenBank/DDBJ whole genome shotgun (WGS) entry which is preliminary data.</text>
</comment>
<keyword evidence="12" id="KW-0511">Multifunctional enzyme</keyword>
<reference evidence="20 21" key="1">
    <citation type="submission" date="2019-07" db="EMBL/GenBank/DDBJ databases">
        <title>Genomic Encyclopedia of Type Strains, Phase I: the one thousand microbial genomes (KMG-I) project.</title>
        <authorList>
            <person name="Kyrpides N."/>
        </authorList>
    </citation>
    <scope>NUCLEOTIDE SEQUENCE [LARGE SCALE GENOMIC DNA]</scope>
    <source>
        <strain evidence="20 21">DSM 13558</strain>
    </source>
</reference>
<feature type="binding site" evidence="17">
    <location>
        <begin position="299"/>
        <end position="305"/>
    </location>
    <ligand>
        <name>NADP(+)</name>
        <dbReference type="ChEBI" id="CHEBI:58349"/>
    </ligand>
</feature>
<dbReference type="SUPFAM" id="SSF53597">
    <property type="entry name" value="Dihydrofolate reductase-like"/>
    <property type="match status" value="1"/>
</dbReference>
<comment type="similarity">
    <text evidence="4 15">In the N-terminal section; belongs to the cytidine and deoxycytidylate deaminase family.</text>
</comment>
<accession>A0A562JL10</accession>
<dbReference type="Gene3D" id="3.40.140.10">
    <property type="entry name" value="Cytidine Deaminase, domain 2"/>
    <property type="match status" value="1"/>
</dbReference>
<dbReference type="PROSITE" id="PS00903">
    <property type="entry name" value="CYT_DCMP_DEAMINASES_1"/>
    <property type="match status" value="1"/>
</dbReference>
<dbReference type="GO" id="GO:0009231">
    <property type="term" value="P:riboflavin biosynthetic process"/>
    <property type="evidence" value="ECO:0007669"/>
    <property type="project" value="UniProtKB-UniPathway"/>
</dbReference>
<dbReference type="InterPro" id="IPR004794">
    <property type="entry name" value="Eubact_RibD"/>
</dbReference>
<feature type="binding site" evidence="17">
    <location>
        <position position="170"/>
    </location>
    <ligand>
        <name>substrate</name>
    </ligand>
</feature>
<comment type="catalytic activity">
    <reaction evidence="14 15">
        <text>2,5-diamino-6-hydroxy-4-(5-phosphoribosylamino)-pyrimidine + H2O + H(+) = 5-amino-6-(5-phospho-D-ribosylamino)uracil + NH4(+)</text>
        <dbReference type="Rhea" id="RHEA:21868"/>
        <dbReference type="ChEBI" id="CHEBI:15377"/>
        <dbReference type="ChEBI" id="CHEBI:15378"/>
        <dbReference type="ChEBI" id="CHEBI:28938"/>
        <dbReference type="ChEBI" id="CHEBI:58453"/>
        <dbReference type="ChEBI" id="CHEBI:58614"/>
        <dbReference type="EC" id="3.5.4.26"/>
    </reaction>
</comment>
<evidence type="ECO:0000256" key="5">
    <source>
        <dbReference type="ARBA" id="ARBA00007417"/>
    </source>
</evidence>
<evidence type="ECO:0000313" key="21">
    <source>
        <dbReference type="Proteomes" id="UP000315343"/>
    </source>
</evidence>
<dbReference type="InterPro" id="IPR016192">
    <property type="entry name" value="APOBEC/CMP_deaminase_Zn-bd"/>
</dbReference>
<feature type="binding site" evidence="17">
    <location>
        <position position="172"/>
    </location>
    <ligand>
        <name>NADP(+)</name>
        <dbReference type="ChEBI" id="CHEBI:58349"/>
    </ligand>
</feature>
<dbReference type="FunFam" id="3.40.140.10:FF:000025">
    <property type="entry name" value="Riboflavin biosynthesis protein RibD"/>
    <property type="match status" value="1"/>
</dbReference>
<evidence type="ECO:0000256" key="13">
    <source>
        <dbReference type="ARBA" id="ARBA00049861"/>
    </source>
</evidence>
<evidence type="ECO:0000256" key="14">
    <source>
        <dbReference type="ARBA" id="ARBA00049886"/>
    </source>
</evidence>
<dbReference type="PANTHER" id="PTHR38011">
    <property type="entry name" value="DIHYDROFOLATE REDUCTASE FAMILY PROTEIN (AFU_ORTHOLOGUE AFUA_8G06820)"/>
    <property type="match status" value="1"/>
</dbReference>
<keyword evidence="11 15" id="KW-0560">Oxidoreductase</keyword>
<comment type="function">
    <text evidence="1 15">Converts 2,5-diamino-6-(ribosylamino)-4(3h)-pyrimidinone 5'-phosphate into 5-amino-6-(ribosylamino)-2,4(1h,3h)-pyrimidinedione 5'-phosphate.</text>
</comment>
<feature type="binding site" evidence="17">
    <location>
        <position position="186"/>
    </location>
    <ligand>
        <name>substrate</name>
    </ligand>
</feature>
<evidence type="ECO:0000256" key="8">
    <source>
        <dbReference type="ARBA" id="ARBA00022801"/>
    </source>
</evidence>
<dbReference type="EMBL" id="VLKH01000001">
    <property type="protein sequence ID" value="TWH83565.1"/>
    <property type="molecule type" value="Genomic_DNA"/>
</dbReference>
<feature type="binding site" evidence="17">
    <location>
        <position position="156"/>
    </location>
    <ligand>
        <name>NADP(+)</name>
        <dbReference type="ChEBI" id="CHEBI:58349"/>
    </ligand>
</feature>
<dbReference type="PROSITE" id="PS51747">
    <property type="entry name" value="CYT_DCMP_DEAMINASES_2"/>
    <property type="match status" value="1"/>
</dbReference>
<dbReference type="PANTHER" id="PTHR38011:SF7">
    <property type="entry name" value="2,5-DIAMINO-6-RIBOSYLAMINO-4(3H)-PYRIMIDINONE 5'-PHOSPHATE REDUCTASE"/>
    <property type="match status" value="1"/>
</dbReference>
<dbReference type="InterPro" id="IPR050765">
    <property type="entry name" value="Riboflavin_Biosynth_HTPR"/>
</dbReference>
<evidence type="ECO:0000256" key="6">
    <source>
        <dbReference type="ARBA" id="ARBA00022619"/>
    </source>
</evidence>
<comment type="similarity">
    <text evidence="5 15">In the C-terminal section; belongs to the HTP reductase family.</text>
</comment>
<evidence type="ECO:0000256" key="9">
    <source>
        <dbReference type="ARBA" id="ARBA00022833"/>
    </source>
</evidence>
<dbReference type="InterPro" id="IPR002125">
    <property type="entry name" value="CMP_dCMP_dom"/>
</dbReference>
<evidence type="ECO:0000256" key="4">
    <source>
        <dbReference type="ARBA" id="ARBA00005259"/>
    </source>
</evidence>
<comment type="cofactor">
    <cofactor evidence="15 18">
        <name>Zn(2+)</name>
        <dbReference type="ChEBI" id="CHEBI:29105"/>
    </cofactor>
    <text evidence="15 18">Binds 1 zinc ion.</text>
</comment>
<feature type="binding site" evidence="17">
    <location>
        <position position="209"/>
    </location>
    <ligand>
        <name>substrate</name>
    </ligand>
</feature>
<feature type="active site" description="Proton donor" evidence="16">
    <location>
        <position position="54"/>
    </location>
</feature>
<keyword evidence="21" id="KW-1185">Reference proteome</keyword>
<dbReference type="UniPathway" id="UPA00275">
    <property type="reaction ID" value="UER00401"/>
</dbReference>
<feature type="binding site" evidence="17">
    <location>
        <position position="206"/>
    </location>
    <ligand>
        <name>substrate</name>
    </ligand>
</feature>
<sequence length="369" mass="40418">MESKDMFYMKKALDLSLKGIGKTSPNPLVGAIIVKNGKIIGEGYHEYYGGPHAEVNAINNSHEDVEGSTIYVTLEPCSHYGKTPPCADLLVEKKIARAVVAMIDPNPKVAGKGISILMQNGIEVVTGVLEAEAQKINEIFLKFIREKKPFCILKTAMTLDGKIATSTGESMWITNEKSRHYVHELRNRVSGIMVGVNTIIKDDPSLTTRLKNGGTDATRIIVDSSLRIPPDSKVLSIDSDKKTIIATTDRADKQKIELLKGFNNVQVVITPEFDSKVDLSYLFDWLGSEGIDSVLVEGGSTLNFSIIERKLADKVVAFIAPKIIGGDEAKTPVGGKGFEHLKDAVSLKNIKISHFDDDIMIEAYVRKDS</sequence>
<name>A0A562JL10_9FIRM</name>
<gene>
    <name evidence="20" type="ORF">LY60_00175</name>
</gene>
<feature type="binding site" evidence="17">
    <location>
        <position position="297"/>
    </location>
    <ligand>
        <name>substrate</name>
    </ligand>
</feature>
<evidence type="ECO:0000256" key="16">
    <source>
        <dbReference type="PIRSR" id="PIRSR006769-1"/>
    </source>
</evidence>
<feature type="binding site" evidence="18">
    <location>
        <position position="52"/>
    </location>
    <ligand>
        <name>Zn(2+)</name>
        <dbReference type="ChEBI" id="CHEBI:29105"/>
        <note>catalytic</note>
    </ligand>
</feature>
<keyword evidence="10 15" id="KW-0521">NADP</keyword>
<dbReference type="AlphaFoldDB" id="A0A562JL10"/>
<dbReference type="NCBIfam" id="TIGR00227">
    <property type="entry name" value="ribD_Cterm"/>
    <property type="match status" value="1"/>
</dbReference>
<organism evidence="20 21">
    <name type="scientific">Sedimentibacter saalensis</name>
    <dbReference type="NCBI Taxonomy" id="130788"/>
    <lineage>
        <taxon>Bacteria</taxon>
        <taxon>Bacillati</taxon>
        <taxon>Bacillota</taxon>
        <taxon>Tissierellia</taxon>
        <taxon>Sedimentibacter</taxon>
    </lineage>
</organism>
<dbReference type="GO" id="GO:0050661">
    <property type="term" value="F:NADP binding"/>
    <property type="evidence" value="ECO:0007669"/>
    <property type="project" value="InterPro"/>
</dbReference>
<dbReference type="GO" id="GO:0008835">
    <property type="term" value="F:diaminohydroxyphosphoribosylaminopyrimidine deaminase activity"/>
    <property type="evidence" value="ECO:0007669"/>
    <property type="project" value="UniProtKB-EC"/>
</dbReference>
<dbReference type="RefSeq" id="WP_145078671.1">
    <property type="nucleotide sequence ID" value="NZ_JAYFNS010000020.1"/>
</dbReference>
<evidence type="ECO:0000256" key="15">
    <source>
        <dbReference type="PIRNR" id="PIRNR006769"/>
    </source>
</evidence>
<dbReference type="InterPro" id="IPR016193">
    <property type="entry name" value="Cytidine_deaminase-like"/>
</dbReference>
<dbReference type="GO" id="GO:0008703">
    <property type="term" value="F:5-amino-6-(5-phosphoribosylamino)uracil reductase activity"/>
    <property type="evidence" value="ECO:0007669"/>
    <property type="project" value="UniProtKB-EC"/>
</dbReference>
<dbReference type="Pfam" id="PF01872">
    <property type="entry name" value="RibD_C"/>
    <property type="match status" value="1"/>
</dbReference>
<feature type="binding site" evidence="17">
    <location>
        <position position="202"/>
    </location>
    <ligand>
        <name>NADP(+)</name>
        <dbReference type="ChEBI" id="CHEBI:58349"/>
    </ligand>
</feature>
<comment type="catalytic activity">
    <reaction evidence="13 15">
        <text>5-amino-6-(5-phospho-D-ribitylamino)uracil + NADP(+) = 5-amino-6-(5-phospho-D-ribosylamino)uracil + NADPH + H(+)</text>
        <dbReference type="Rhea" id="RHEA:17845"/>
        <dbReference type="ChEBI" id="CHEBI:15378"/>
        <dbReference type="ChEBI" id="CHEBI:57783"/>
        <dbReference type="ChEBI" id="CHEBI:58349"/>
        <dbReference type="ChEBI" id="CHEBI:58421"/>
        <dbReference type="ChEBI" id="CHEBI:58453"/>
        <dbReference type="EC" id="1.1.1.193"/>
    </reaction>
</comment>
<dbReference type="InterPro" id="IPR024072">
    <property type="entry name" value="DHFR-like_dom_sf"/>
</dbReference>
<evidence type="ECO:0000256" key="10">
    <source>
        <dbReference type="ARBA" id="ARBA00022857"/>
    </source>
</evidence>
<proteinExistence type="inferred from homology"/>
<dbReference type="PIRSF" id="PIRSF006769">
    <property type="entry name" value="RibD"/>
    <property type="match status" value="1"/>
</dbReference>
<dbReference type="Proteomes" id="UP000315343">
    <property type="component" value="Unassembled WGS sequence"/>
</dbReference>
<feature type="binding site" evidence="18">
    <location>
        <position position="77"/>
    </location>
    <ligand>
        <name>Zn(2+)</name>
        <dbReference type="ChEBI" id="CHEBI:29105"/>
        <note>catalytic</note>
    </ligand>
</feature>
<comment type="pathway">
    <text evidence="2 15">Cofactor biosynthesis; riboflavin biosynthesis; 5-amino-6-(D-ribitylamino)uracil from GTP: step 2/4.</text>
</comment>
<keyword evidence="7 15" id="KW-0479">Metal-binding</keyword>
<keyword evidence="9 15" id="KW-0862">Zinc</keyword>
<evidence type="ECO:0000313" key="20">
    <source>
        <dbReference type="EMBL" id="TWH83565.1"/>
    </source>
</evidence>
<keyword evidence="6 15" id="KW-0686">Riboflavin biosynthesis</keyword>
<dbReference type="Pfam" id="PF00383">
    <property type="entry name" value="dCMP_cyt_deam_1"/>
    <property type="match status" value="1"/>
</dbReference>
<dbReference type="EC" id="1.1.1.193" evidence="15"/>
<evidence type="ECO:0000256" key="17">
    <source>
        <dbReference type="PIRSR" id="PIRSR006769-2"/>
    </source>
</evidence>
<feature type="binding site" evidence="17">
    <location>
        <position position="224"/>
    </location>
    <ligand>
        <name>NADP(+)</name>
        <dbReference type="ChEBI" id="CHEBI:58349"/>
    </ligand>
</feature>
<comment type="pathway">
    <text evidence="3 15">Cofactor biosynthesis; riboflavin biosynthesis; 5-amino-6-(D-ribitylamino)uracil from GTP: step 3/4.</text>
</comment>
<evidence type="ECO:0000256" key="3">
    <source>
        <dbReference type="ARBA" id="ARBA00004910"/>
    </source>
</evidence>
<dbReference type="EC" id="3.5.4.26" evidence="15"/>
<evidence type="ECO:0000256" key="18">
    <source>
        <dbReference type="PIRSR" id="PIRSR006769-3"/>
    </source>
</evidence>
<feature type="binding site" evidence="17">
    <location>
        <position position="198"/>
    </location>
    <ligand>
        <name>NADP(+)</name>
        <dbReference type="ChEBI" id="CHEBI:58349"/>
    </ligand>
</feature>
<evidence type="ECO:0000256" key="12">
    <source>
        <dbReference type="ARBA" id="ARBA00023268"/>
    </source>
</evidence>
<evidence type="ECO:0000256" key="2">
    <source>
        <dbReference type="ARBA" id="ARBA00004882"/>
    </source>
</evidence>
<protein>
    <recommendedName>
        <fullName evidence="15">Riboflavin biosynthesis protein RibD</fullName>
    </recommendedName>
    <domain>
        <recommendedName>
            <fullName evidence="15">Diaminohydroxyphosphoribosylaminopyrimidine deaminase</fullName>
            <shortName evidence="15">DRAP deaminase</shortName>
            <ecNumber evidence="15">3.5.4.26</ecNumber>
        </recommendedName>
        <alternativeName>
            <fullName evidence="15">Riboflavin-specific deaminase</fullName>
        </alternativeName>
    </domain>
    <domain>
        <recommendedName>
            <fullName evidence="15">5-amino-6-(5-phosphoribosylamino)uracil reductase</fullName>
            <ecNumber evidence="15">1.1.1.193</ecNumber>
        </recommendedName>
        <alternativeName>
            <fullName evidence="15">HTP reductase</fullName>
        </alternativeName>
    </domain>
</protein>
<dbReference type="NCBIfam" id="TIGR00326">
    <property type="entry name" value="eubact_ribD"/>
    <property type="match status" value="1"/>
</dbReference>
<feature type="binding site" evidence="18">
    <location>
        <position position="86"/>
    </location>
    <ligand>
        <name>Zn(2+)</name>
        <dbReference type="ChEBI" id="CHEBI:29105"/>
        <note>catalytic</note>
    </ligand>
</feature>
<dbReference type="SUPFAM" id="SSF53927">
    <property type="entry name" value="Cytidine deaminase-like"/>
    <property type="match status" value="1"/>
</dbReference>
<dbReference type="GO" id="GO:0008270">
    <property type="term" value="F:zinc ion binding"/>
    <property type="evidence" value="ECO:0007669"/>
    <property type="project" value="InterPro"/>
</dbReference>
<dbReference type="InterPro" id="IPR011549">
    <property type="entry name" value="RibD_C"/>
</dbReference>
<evidence type="ECO:0000259" key="19">
    <source>
        <dbReference type="PROSITE" id="PS51747"/>
    </source>
</evidence>
<dbReference type="InterPro" id="IPR002734">
    <property type="entry name" value="RibDG_C"/>
</dbReference>
<dbReference type="CDD" id="cd01284">
    <property type="entry name" value="Riboflavin_deaminase-reductase"/>
    <property type="match status" value="1"/>
</dbReference>
<evidence type="ECO:0000256" key="7">
    <source>
        <dbReference type="ARBA" id="ARBA00022723"/>
    </source>
</evidence>